<organism evidence="2 3">
    <name type="scientific">Puia dinghuensis</name>
    <dbReference type="NCBI Taxonomy" id="1792502"/>
    <lineage>
        <taxon>Bacteria</taxon>
        <taxon>Pseudomonadati</taxon>
        <taxon>Bacteroidota</taxon>
        <taxon>Chitinophagia</taxon>
        <taxon>Chitinophagales</taxon>
        <taxon>Chitinophagaceae</taxon>
        <taxon>Puia</taxon>
    </lineage>
</organism>
<dbReference type="EMBL" id="BMJC01000009">
    <property type="protein sequence ID" value="GGB25710.1"/>
    <property type="molecule type" value="Genomic_DNA"/>
</dbReference>
<dbReference type="AlphaFoldDB" id="A0A8J2UKH8"/>
<name>A0A8J2UKH8_9BACT</name>
<reference evidence="2" key="1">
    <citation type="journal article" date="2014" name="Int. J. Syst. Evol. Microbiol.">
        <title>Complete genome sequence of Corynebacterium casei LMG S-19264T (=DSM 44701T), isolated from a smear-ripened cheese.</title>
        <authorList>
            <consortium name="US DOE Joint Genome Institute (JGI-PGF)"/>
            <person name="Walter F."/>
            <person name="Albersmeier A."/>
            <person name="Kalinowski J."/>
            <person name="Ruckert C."/>
        </authorList>
    </citation>
    <scope>NUCLEOTIDE SEQUENCE</scope>
    <source>
        <strain evidence="2">CGMCC 1.15448</strain>
    </source>
</reference>
<feature type="signal peptide" evidence="1">
    <location>
        <begin position="1"/>
        <end position="19"/>
    </location>
</feature>
<gene>
    <name evidence="2" type="ORF">GCM10011511_57080</name>
</gene>
<keyword evidence="1" id="KW-0732">Signal</keyword>
<sequence length="118" mass="12949">MRKMLVSTIMVAVVGLAFASKGGGGDKKSGNVPLKTNFTPIRTTNGFTLKTGPTFTGSYFLGAEKKDNYVSFNTLVTFEKGNGIFIMPYRYKVNSSVFLHNSGNNLQLLDLRINMGRK</sequence>
<proteinExistence type="predicted"/>
<evidence type="ECO:0000256" key="1">
    <source>
        <dbReference type="SAM" id="SignalP"/>
    </source>
</evidence>
<protein>
    <recommendedName>
        <fullName evidence="4">DUF4369 domain-containing protein</fullName>
    </recommendedName>
</protein>
<evidence type="ECO:0000313" key="2">
    <source>
        <dbReference type="EMBL" id="GGB25710.1"/>
    </source>
</evidence>
<comment type="caution">
    <text evidence="2">The sequence shown here is derived from an EMBL/GenBank/DDBJ whole genome shotgun (WGS) entry which is preliminary data.</text>
</comment>
<accession>A0A8J2UKH8</accession>
<reference evidence="2" key="2">
    <citation type="submission" date="2020-09" db="EMBL/GenBank/DDBJ databases">
        <authorList>
            <person name="Sun Q."/>
            <person name="Zhou Y."/>
        </authorList>
    </citation>
    <scope>NUCLEOTIDE SEQUENCE</scope>
    <source>
        <strain evidence="2">CGMCC 1.15448</strain>
    </source>
</reference>
<keyword evidence="3" id="KW-1185">Reference proteome</keyword>
<dbReference type="RefSeq" id="WP_188938194.1">
    <property type="nucleotide sequence ID" value="NZ_BMJC01000009.1"/>
</dbReference>
<feature type="chain" id="PRO_5035205742" description="DUF4369 domain-containing protein" evidence="1">
    <location>
        <begin position="20"/>
        <end position="118"/>
    </location>
</feature>
<dbReference type="Proteomes" id="UP000607559">
    <property type="component" value="Unassembled WGS sequence"/>
</dbReference>
<evidence type="ECO:0000313" key="3">
    <source>
        <dbReference type="Proteomes" id="UP000607559"/>
    </source>
</evidence>
<evidence type="ECO:0008006" key="4">
    <source>
        <dbReference type="Google" id="ProtNLM"/>
    </source>
</evidence>